<evidence type="ECO:0000256" key="2">
    <source>
        <dbReference type="SAM" id="Phobius"/>
    </source>
</evidence>
<feature type="region of interest" description="Disordered" evidence="1">
    <location>
        <begin position="31"/>
        <end position="102"/>
    </location>
</feature>
<evidence type="ECO:0000313" key="4">
    <source>
        <dbReference type="Proteomes" id="UP000031737"/>
    </source>
</evidence>
<dbReference type="VEuPathDB" id="TriTrypDB:TRSC58_03318"/>
<feature type="region of interest" description="Disordered" evidence="1">
    <location>
        <begin position="658"/>
        <end position="680"/>
    </location>
</feature>
<keyword evidence="2" id="KW-1133">Transmembrane helix</keyword>
<name>A0A061J232_TRYRA</name>
<evidence type="ECO:0000256" key="1">
    <source>
        <dbReference type="SAM" id="MobiDB-lite"/>
    </source>
</evidence>
<dbReference type="AlphaFoldDB" id="A0A061J232"/>
<feature type="transmembrane region" description="Helical" evidence="2">
    <location>
        <begin position="6"/>
        <end position="28"/>
    </location>
</feature>
<dbReference type="OrthoDB" id="241964at2759"/>
<dbReference type="Proteomes" id="UP000031737">
    <property type="component" value="Unassembled WGS sequence"/>
</dbReference>
<keyword evidence="2" id="KW-0812">Transmembrane</keyword>
<evidence type="ECO:0000313" key="3">
    <source>
        <dbReference type="EMBL" id="ESL08969.1"/>
    </source>
</evidence>
<protein>
    <recommendedName>
        <fullName evidence="5">Transmembrane protein</fullName>
    </recommendedName>
</protein>
<feature type="compositionally biased region" description="Low complexity" evidence="1">
    <location>
        <begin position="627"/>
        <end position="638"/>
    </location>
</feature>
<evidence type="ECO:0008006" key="5">
    <source>
        <dbReference type="Google" id="ProtNLM"/>
    </source>
</evidence>
<feature type="region of interest" description="Disordered" evidence="1">
    <location>
        <begin position="608"/>
        <end position="646"/>
    </location>
</feature>
<proteinExistence type="predicted"/>
<sequence length="680" mass="74165">MDNEKLIWAGFGLLTMVSFICLQGPFFYSHGSRTTPPGRADRTNSRRRHQASSSVAPSERIGVSSGSLMSRKGLTSNSRLDTKKGGAAARNQGASPPPRKLNVNVSPVGTGVSHPSPHSSNFTASLFTARHTVRNAQPTNTCAAEVEKVKGRSVVGRSTQTDSTLWEEFCRLDAFNSAPGGCDPLGCISPITSKDKDIASPISPEALYFGSPKRGNSKPIPLLPPSLEHGVEEELTKRVEAVQVPSAGAREWFDLYNFVTHIPRGVLRPIWMKKFFGLLLSPTSPPPVAVSDSSNGEVDPLWRLQEHVSRLVKDDSFRPPKNRQFCLSDEGTSIVWCAKKGKRLEEMSRFSHICVFSSDEDEDEGDGDGDAGVVERVEKVLLACRQASMHSAATQFPEESTLTAPAPADQLQVAMRIPFEEQDVMALLGNLVKLRNHVSFDALRRGGVDISFSVGVVDAMNEAQRLLDRASIKMATVGQSTLQTLQAPPGSWLVSPAKRALAQEPKWAQEEMPLTPLAGRRSERDTRMVPQSALSPRHSRKLDIERSALRDGATHDFAGFPYGPHDAPCLSHAVYENLASTPPRNGESHSFVRFLTASTIPSAALDENERRRTLFGRSRTQTVIEQTSNNSSEKNTSNGARSSSDVFNRLYTPSKNAYKAAAQPTPPLSGGKKVPFNVYV</sequence>
<keyword evidence="2" id="KW-0472">Membrane</keyword>
<dbReference type="EMBL" id="AUPL01003318">
    <property type="protein sequence ID" value="ESL08969.1"/>
    <property type="molecule type" value="Genomic_DNA"/>
</dbReference>
<feature type="compositionally biased region" description="Polar residues" evidence="1">
    <location>
        <begin position="64"/>
        <end position="79"/>
    </location>
</feature>
<accession>A0A061J232</accession>
<gene>
    <name evidence="3" type="ORF">TRSC58_03318</name>
</gene>
<reference evidence="3 4" key="1">
    <citation type="submission" date="2013-07" db="EMBL/GenBank/DDBJ databases">
        <authorList>
            <person name="Stoco P.H."/>
            <person name="Wagner G."/>
            <person name="Gerber A."/>
            <person name="Zaha A."/>
            <person name="Thompson C."/>
            <person name="Bartholomeu D.C."/>
            <person name="Luckemeyer D.D."/>
            <person name="Bahia D."/>
            <person name="Loreto E."/>
            <person name="Prestes E.B."/>
            <person name="Lima F.M."/>
            <person name="Rodrigues-Luiz G."/>
            <person name="Vallejo G.A."/>
            <person name="Filho J.F."/>
            <person name="Monteiro K.M."/>
            <person name="Tyler K.M."/>
            <person name="de Almeida L.G."/>
            <person name="Ortiz M.F."/>
            <person name="Siervo M.A."/>
            <person name="de Moraes M.H."/>
            <person name="Cunha O.L."/>
            <person name="Mendonca-Neto R."/>
            <person name="Silva R."/>
            <person name="Teixeira S.M."/>
            <person name="Murta S.M."/>
            <person name="Sincero T.C."/>
            <person name="Mendes T.A."/>
            <person name="Urmenyi T.P."/>
            <person name="Silva V.G."/>
            <person name="da Rocha W.D."/>
            <person name="Andersson B."/>
            <person name="Romanha A.J."/>
            <person name="Steindel M."/>
            <person name="de Vasconcelos A.T."/>
            <person name="Grisard E.C."/>
        </authorList>
    </citation>
    <scope>NUCLEOTIDE SEQUENCE [LARGE SCALE GENOMIC DNA]</scope>
    <source>
        <strain evidence="3 4">SC58</strain>
    </source>
</reference>
<comment type="caution">
    <text evidence="3">The sequence shown here is derived from an EMBL/GenBank/DDBJ whole genome shotgun (WGS) entry which is preliminary data.</text>
</comment>
<keyword evidence="4" id="KW-1185">Reference proteome</keyword>
<organism evidence="3 4">
    <name type="scientific">Trypanosoma rangeli SC58</name>
    <dbReference type="NCBI Taxonomy" id="429131"/>
    <lineage>
        <taxon>Eukaryota</taxon>
        <taxon>Discoba</taxon>
        <taxon>Euglenozoa</taxon>
        <taxon>Kinetoplastea</taxon>
        <taxon>Metakinetoplastina</taxon>
        <taxon>Trypanosomatida</taxon>
        <taxon>Trypanosomatidae</taxon>
        <taxon>Trypanosoma</taxon>
        <taxon>Herpetosoma</taxon>
    </lineage>
</organism>